<evidence type="ECO:0000259" key="1">
    <source>
        <dbReference type="Pfam" id="PF01636"/>
    </source>
</evidence>
<dbReference type="Gene3D" id="3.30.200.20">
    <property type="entry name" value="Phosphorylase Kinase, domain 1"/>
    <property type="match status" value="1"/>
</dbReference>
<accession>A0ABX8CK22</accession>
<sequence>MSDSNPAAPAGDLPGLDLTRLADWLATTRPGFAAGALSGRLIAGGRSNLTYVVGDGVSEWILRRPPLGHVLATAHDMGREFRVMSALADTAVPVPRTYLLCTDAEILGAPFYLMENVAGVPYRAPAELEAVGPERTRVIAEGMVDALAELHRVDPEAVGLGDFGRAKGFLERQVRRWKKQLDASYTRDLPAAEELHALLAAHQPEQSPDGIVHGDYRLDNVLVDAQDRVAAVVDWEMATIGDPLTDVALLVLYQRLGDLGVPGDMSSVPGYLTESETLDRYADRSGRDLGNLGFYLGLAAFKLAAILEGIHYRYLHGQTVGSGFDSIGDAVEPCCAPESTLCGRRIDDRRHPRRDIAMTWEVSAHL</sequence>
<dbReference type="SUPFAM" id="SSF56112">
    <property type="entry name" value="Protein kinase-like (PK-like)"/>
    <property type="match status" value="1"/>
</dbReference>
<dbReference type="Proteomes" id="UP000683310">
    <property type="component" value="Chromosome"/>
</dbReference>
<dbReference type="CDD" id="cd05154">
    <property type="entry name" value="ACAD10_11_N-like"/>
    <property type="match status" value="1"/>
</dbReference>
<evidence type="ECO:0000313" key="3">
    <source>
        <dbReference type="Proteomes" id="UP000683310"/>
    </source>
</evidence>
<dbReference type="InterPro" id="IPR002575">
    <property type="entry name" value="Aminoglycoside_PTrfase"/>
</dbReference>
<protein>
    <submittedName>
        <fullName evidence="2">Phosphotransferase family protein</fullName>
    </submittedName>
</protein>
<evidence type="ECO:0000313" key="2">
    <source>
        <dbReference type="EMBL" id="QVI20317.1"/>
    </source>
</evidence>
<dbReference type="Pfam" id="PF01636">
    <property type="entry name" value="APH"/>
    <property type="match status" value="1"/>
</dbReference>
<dbReference type="Gene3D" id="3.90.1200.10">
    <property type="match status" value="1"/>
</dbReference>
<dbReference type="InterPro" id="IPR052898">
    <property type="entry name" value="ACAD10-like"/>
</dbReference>
<gene>
    <name evidence="2" type="ORF">KHQ06_29620</name>
</gene>
<dbReference type="InterPro" id="IPR011009">
    <property type="entry name" value="Kinase-like_dom_sf"/>
</dbReference>
<feature type="domain" description="Aminoglycoside phosphotransferase" evidence="1">
    <location>
        <begin position="40"/>
        <end position="252"/>
    </location>
</feature>
<keyword evidence="3" id="KW-1185">Reference proteome</keyword>
<proteinExistence type="predicted"/>
<dbReference type="PANTHER" id="PTHR47829:SF1">
    <property type="entry name" value="HAD FAMILY PHOSPHATASE"/>
    <property type="match status" value="1"/>
</dbReference>
<reference evidence="2 3" key="1">
    <citation type="submission" date="2021-04" db="EMBL/GenBank/DDBJ databases">
        <title>Nocardia tengchongensis.</title>
        <authorList>
            <person name="Zhuang k."/>
            <person name="Ran Y."/>
            <person name="Li W."/>
        </authorList>
    </citation>
    <scope>NUCLEOTIDE SEQUENCE [LARGE SCALE GENOMIC DNA]</scope>
    <source>
        <strain evidence="2 3">CFH S0057</strain>
    </source>
</reference>
<dbReference type="InterPro" id="IPR041726">
    <property type="entry name" value="ACAD10_11_N"/>
</dbReference>
<dbReference type="PANTHER" id="PTHR47829">
    <property type="entry name" value="HYDROLASE, PUTATIVE (AFU_ORTHOLOGUE AFUA_1G12880)-RELATED"/>
    <property type="match status" value="1"/>
</dbReference>
<organism evidence="2 3">
    <name type="scientific">Nocardia tengchongensis</name>
    <dbReference type="NCBI Taxonomy" id="2055889"/>
    <lineage>
        <taxon>Bacteria</taxon>
        <taxon>Bacillati</taxon>
        <taxon>Actinomycetota</taxon>
        <taxon>Actinomycetes</taxon>
        <taxon>Mycobacteriales</taxon>
        <taxon>Nocardiaceae</taxon>
        <taxon>Nocardia</taxon>
    </lineage>
</organism>
<dbReference type="EMBL" id="CP074371">
    <property type="protein sequence ID" value="QVI20317.1"/>
    <property type="molecule type" value="Genomic_DNA"/>
</dbReference>
<name>A0ABX8CK22_9NOCA</name>